<keyword evidence="7" id="KW-0804">Transcription</keyword>
<dbReference type="EMBL" id="CP091430">
    <property type="protein sequence ID" value="UVI31959.1"/>
    <property type="molecule type" value="Genomic_DNA"/>
</dbReference>
<dbReference type="PROSITE" id="PS01124">
    <property type="entry name" value="HTH_ARAC_FAMILY_2"/>
    <property type="match status" value="1"/>
</dbReference>
<dbReference type="Proteomes" id="UP001057877">
    <property type="component" value="Chromosome"/>
</dbReference>
<evidence type="ECO:0000256" key="5">
    <source>
        <dbReference type="ARBA" id="ARBA00023015"/>
    </source>
</evidence>
<evidence type="ECO:0000256" key="2">
    <source>
        <dbReference type="ARBA" id="ARBA00022490"/>
    </source>
</evidence>
<evidence type="ECO:0000313" key="11">
    <source>
        <dbReference type="EMBL" id="UVI31959.1"/>
    </source>
</evidence>
<dbReference type="PROSITE" id="PS00041">
    <property type="entry name" value="HTH_ARAC_FAMILY_1"/>
    <property type="match status" value="1"/>
</dbReference>
<dbReference type="InterPro" id="IPR001789">
    <property type="entry name" value="Sig_transdc_resp-reg_receiver"/>
</dbReference>
<evidence type="ECO:0000256" key="1">
    <source>
        <dbReference type="ARBA" id="ARBA00004496"/>
    </source>
</evidence>
<evidence type="ECO:0000256" key="7">
    <source>
        <dbReference type="ARBA" id="ARBA00023163"/>
    </source>
</evidence>
<feature type="modified residue" description="4-aspartylphosphate" evidence="8">
    <location>
        <position position="55"/>
    </location>
</feature>
<gene>
    <name evidence="11" type="ORF">L1F29_09145</name>
</gene>
<reference evidence="11" key="1">
    <citation type="submission" date="2022-01" db="EMBL/GenBank/DDBJ databases">
        <title>Paenibacillus spongiae sp. nov., isolated from marine sponge.</title>
        <authorList>
            <person name="Li Z."/>
            <person name="Zhang M."/>
        </authorList>
    </citation>
    <scope>NUCLEOTIDE SEQUENCE</scope>
    <source>
        <strain evidence="11">PHS-Z3</strain>
    </source>
</reference>
<keyword evidence="12" id="KW-1185">Reference proteome</keyword>
<dbReference type="Pfam" id="PF00072">
    <property type="entry name" value="Response_reg"/>
    <property type="match status" value="1"/>
</dbReference>
<dbReference type="Pfam" id="PF12833">
    <property type="entry name" value="HTH_18"/>
    <property type="match status" value="1"/>
</dbReference>
<protein>
    <submittedName>
        <fullName evidence="11">Response regulator</fullName>
    </submittedName>
</protein>
<dbReference type="CDD" id="cd17536">
    <property type="entry name" value="REC_YesN-like"/>
    <property type="match status" value="1"/>
</dbReference>
<keyword evidence="2" id="KW-0963">Cytoplasm</keyword>
<dbReference type="InterPro" id="IPR018060">
    <property type="entry name" value="HTH_AraC"/>
</dbReference>
<proteinExistence type="predicted"/>
<evidence type="ECO:0000256" key="8">
    <source>
        <dbReference type="PROSITE-ProRule" id="PRU00169"/>
    </source>
</evidence>
<feature type="domain" description="Response regulatory" evidence="10">
    <location>
        <begin position="3"/>
        <end position="120"/>
    </location>
</feature>
<organism evidence="11 12">
    <name type="scientific">Paenibacillus spongiae</name>
    <dbReference type="NCBI Taxonomy" id="2909671"/>
    <lineage>
        <taxon>Bacteria</taxon>
        <taxon>Bacillati</taxon>
        <taxon>Bacillota</taxon>
        <taxon>Bacilli</taxon>
        <taxon>Bacillales</taxon>
        <taxon>Paenibacillaceae</taxon>
        <taxon>Paenibacillus</taxon>
    </lineage>
</organism>
<evidence type="ECO:0000259" key="10">
    <source>
        <dbReference type="PROSITE" id="PS50110"/>
    </source>
</evidence>
<evidence type="ECO:0000256" key="3">
    <source>
        <dbReference type="ARBA" id="ARBA00022553"/>
    </source>
</evidence>
<dbReference type="Gene3D" id="1.10.10.60">
    <property type="entry name" value="Homeodomain-like"/>
    <property type="match status" value="2"/>
</dbReference>
<keyword evidence="6" id="KW-0238">DNA-binding</keyword>
<accession>A0ABY5SDD2</accession>
<evidence type="ECO:0000259" key="9">
    <source>
        <dbReference type="PROSITE" id="PS01124"/>
    </source>
</evidence>
<keyword evidence="3 8" id="KW-0597">Phosphoprotein</keyword>
<dbReference type="InterPro" id="IPR020449">
    <property type="entry name" value="Tscrpt_reg_AraC-type_HTH"/>
</dbReference>
<dbReference type="SMART" id="SM00342">
    <property type="entry name" value="HTH_ARAC"/>
    <property type="match status" value="1"/>
</dbReference>
<name>A0ABY5SDD2_9BACL</name>
<dbReference type="Gene3D" id="3.40.50.2300">
    <property type="match status" value="1"/>
</dbReference>
<evidence type="ECO:0000313" key="12">
    <source>
        <dbReference type="Proteomes" id="UP001057877"/>
    </source>
</evidence>
<feature type="domain" description="HTH araC/xylS-type" evidence="9">
    <location>
        <begin position="427"/>
        <end position="526"/>
    </location>
</feature>
<comment type="subcellular location">
    <subcellularLocation>
        <location evidence="1">Cytoplasm</location>
    </subcellularLocation>
</comment>
<dbReference type="PRINTS" id="PR00032">
    <property type="entry name" value="HTHARAC"/>
</dbReference>
<dbReference type="SUPFAM" id="SSF52172">
    <property type="entry name" value="CheY-like"/>
    <property type="match status" value="1"/>
</dbReference>
<dbReference type="SUPFAM" id="SSF46689">
    <property type="entry name" value="Homeodomain-like"/>
    <property type="match status" value="1"/>
</dbReference>
<dbReference type="InterPro" id="IPR051552">
    <property type="entry name" value="HptR"/>
</dbReference>
<keyword evidence="4" id="KW-0902">Two-component regulatory system</keyword>
<dbReference type="PANTHER" id="PTHR42713:SF3">
    <property type="entry name" value="TRANSCRIPTIONAL REGULATORY PROTEIN HPTR"/>
    <property type="match status" value="1"/>
</dbReference>
<dbReference type="InterPro" id="IPR009057">
    <property type="entry name" value="Homeodomain-like_sf"/>
</dbReference>
<keyword evidence="5" id="KW-0805">Transcription regulation</keyword>
<evidence type="ECO:0000256" key="6">
    <source>
        <dbReference type="ARBA" id="ARBA00023125"/>
    </source>
</evidence>
<dbReference type="RefSeq" id="WP_258388019.1">
    <property type="nucleotide sequence ID" value="NZ_CP091430.1"/>
</dbReference>
<dbReference type="PROSITE" id="PS50110">
    <property type="entry name" value="RESPONSE_REGULATORY"/>
    <property type="match status" value="1"/>
</dbReference>
<dbReference type="SMART" id="SM00448">
    <property type="entry name" value="REC"/>
    <property type="match status" value="1"/>
</dbReference>
<dbReference type="PANTHER" id="PTHR42713">
    <property type="entry name" value="HISTIDINE KINASE-RELATED"/>
    <property type="match status" value="1"/>
</dbReference>
<evidence type="ECO:0000256" key="4">
    <source>
        <dbReference type="ARBA" id="ARBA00023012"/>
    </source>
</evidence>
<dbReference type="InterPro" id="IPR011006">
    <property type="entry name" value="CheY-like_superfamily"/>
</dbReference>
<dbReference type="InterPro" id="IPR018062">
    <property type="entry name" value="HTH_AraC-typ_CS"/>
</dbReference>
<sequence length="527" mass="58124">MINVMIVDDEYLVRERLKHGLDWDALGCTVAAEADNGEDALHLLAEHEIHLAIVDINMPILDGLAFAGMARSAYPLLKIIILTGYGTFEYAQSALKAGANDYMLKPVDTDELRAAVAALSDDIRREADRQQVNASMRKKLLESHDILRGRFMRKLLLDGSITLEDDQMRLYCPNLASTASTFVVLSVRSDLNSGSSDESPTDAYTIFGECFASVPGTETWIDEEGLFVIADMGASFSEDRMDKLLQDCRLAMNRIRASGSSTITVGVGRPHAGLPGLQASASEAITSCSYKTLLGTNRIIRCEELPPDKPLPHLASVRESLLIQLRLGSLEGIQATLRELFASLREDGVTLEYLHFLLSELVIVLKLYASEKQAAADSGSLHSFAPDTLVRQLETLDAIEAWMKEKYSIAIGTSESARRSTPAILVEKAKSFIDVNYADSTLDLNRIAASIHVNPSYLSRIFTKETGSSVVTYLTKYRMIKAKELLDGGSQNMTYIAEQTGFTDTQYFSKCFKKQFGLPPSRYIAKL</sequence>